<dbReference type="PANTHER" id="PTHR43976">
    <property type="entry name" value="SHORT CHAIN DEHYDROGENASE"/>
    <property type="match status" value="1"/>
</dbReference>
<evidence type="ECO:0000256" key="1">
    <source>
        <dbReference type="ARBA" id="ARBA00006484"/>
    </source>
</evidence>
<evidence type="ECO:0000313" key="4">
    <source>
        <dbReference type="EMBL" id="WCT14324.1"/>
    </source>
</evidence>
<keyword evidence="2" id="KW-0560">Oxidoreductase</keyword>
<organism evidence="4 5">
    <name type="scientific">Mucilaginibacter jinjuensis</name>
    <dbReference type="NCBI Taxonomy" id="1176721"/>
    <lineage>
        <taxon>Bacteria</taxon>
        <taxon>Pseudomonadati</taxon>
        <taxon>Bacteroidota</taxon>
        <taxon>Sphingobacteriia</taxon>
        <taxon>Sphingobacteriales</taxon>
        <taxon>Sphingobacteriaceae</taxon>
        <taxon>Mucilaginibacter</taxon>
    </lineage>
</organism>
<dbReference type="CDD" id="cd05374">
    <property type="entry name" value="17beta-HSD-like_SDR_c"/>
    <property type="match status" value="1"/>
</dbReference>
<keyword evidence="5" id="KW-1185">Reference proteome</keyword>
<evidence type="ECO:0000256" key="3">
    <source>
        <dbReference type="RuleBase" id="RU000363"/>
    </source>
</evidence>
<dbReference type="InterPro" id="IPR051911">
    <property type="entry name" value="SDR_oxidoreductase"/>
</dbReference>
<comment type="similarity">
    <text evidence="1 3">Belongs to the short-chain dehydrogenases/reductases (SDR) family.</text>
</comment>
<dbReference type="PANTHER" id="PTHR43976:SF16">
    <property type="entry name" value="SHORT-CHAIN DEHYDROGENASE_REDUCTASE FAMILY PROTEIN"/>
    <property type="match status" value="1"/>
</dbReference>
<evidence type="ECO:0000256" key="2">
    <source>
        <dbReference type="ARBA" id="ARBA00023002"/>
    </source>
</evidence>
<gene>
    <name evidence="4" type="ORF">PQO05_10310</name>
</gene>
<accession>A0ABY7TCS7</accession>
<dbReference type="Pfam" id="PF00106">
    <property type="entry name" value="adh_short"/>
    <property type="match status" value="1"/>
</dbReference>
<dbReference type="InterPro" id="IPR036291">
    <property type="entry name" value="NAD(P)-bd_dom_sf"/>
</dbReference>
<dbReference type="Gene3D" id="3.40.50.720">
    <property type="entry name" value="NAD(P)-binding Rossmann-like Domain"/>
    <property type="match status" value="1"/>
</dbReference>
<dbReference type="RefSeq" id="WP_273632760.1">
    <property type="nucleotide sequence ID" value="NZ_CP117167.1"/>
</dbReference>
<proteinExistence type="inferred from homology"/>
<name>A0ABY7TCS7_9SPHI</name>
<dbReference type="InterPro" id="IPR002347">
    <property type="entry name" value="SDR_fam"/>
</dbReference>
<dbReference type="EMBL" id="CP117167">
    <property type="protein sequence ID" value="WCT14324.1"/>
    <property type="molecule type" value="Genomic_DNA"/>
</dbReference>
<reference evidence="4 5" key="1">
    <citation type="submission" date="2023-02" db="EMBL/GenBank/DDBJ databases">
        <title>Genome sequence of Mucilaginibacter jinjuensis strain KACC 16571.</title>
        <authorList>
            <person name="Kim S."/>
            <person name="Heo J."/>
            <person name="Kwon S.-W."/>
        </authorList>
    </citation>
    <scope>NUCLEOTIDE SEQUENCE [LARGE SCALE GENOMIC DNA]</scope>
    <source>
        <strain evidence="4 5">KACC 16571</strain>
    </source>
</reference>
<dbReference type="PRINTS" id="PR00080">
    <property type="entry name" value="SDRFAMILY"/>
</dbReference>
<dbReference type="PRINTS" id="PR00081">
    <property type="entry name" value="GDHRDH"/>
</dbReference>
<protein>
    <submittedName>
        <fullName evidence="4">SDR family oxidoreductase</fullName>
    </submittedName>
</protein>
<evidence type="ECO:0000313" key="5">
    <source>
        <dbReference type="Proteomes" id="UP001216139"/>
    </source>
</evidence>
<sequence>MSKTIFITGASSGLGKATAKLFHDKGWKVIATMRNPENETEFAQLAHVTVLPLDVTNTEQISEITGKVVHDFEVDVVFNNAGYGLSGPLEAISEDQLLRQINTNLLGVIRVTQAFIPYFRTRQKGLFITTSSLGGLIGFPFSSLYHATKWGLEGWSESMAYELKSIQVGIKLIEPGAIQTDFMGRSYDKSFHPAYDELFNRFFANVDGVTFTPAEKIAEVVFEAATDGKDQLRYLAGDDAKAIYQQRLQLGDDAFHNFMAQTFLGQ</sequence>
<dbReference type="Proteomes" id="UP001216139">
    <property type="component" value="Chromosome"/>
</dbReference>
<dbReference type="SUPFAM" id="SSF51735">
    <property type="entry name" value="NAD(P)-binding Rossmann-fold domains"/>
    <property type="match status" value="1"/>
</dbReference>